<dbReference type="Proteomes" id="UP000645462">
    <property type="component" value="Unassembled WGS sequence"/>
</dbReference>
<proteinExistence type="predicted"/>
<sequence length="167" mass="18015">MLKKIMPLLALILGLAGGGAAAIFLAPPPDDQPMSQNEATTPDALSETSSDDLQDGASDSFEIVKLPSQFVVPVILDNRVRAMVILTVALEVEVGQGDRVRALEPKLRDEFLAELFSLAALDGFKDEMISRKTLELVKRALSVRSSEVLGLQNVNVLVTDMARQDAL</sequence>
<name>A0ABQ1KC53_9RHOB</name>
<evidence type="ECO:0000256" key="1">
    <source>
        <dbReference type="SAM" id="MobiDB-lite"/>
    </source>
</evidence>
<organism evidence="3 4">
    <name type="scientific">Marivita lacus</name>
    <dbReference type="NCBI Taxonomy" id="1323742"/>
    <lineage>
        <taxon>Bacteria</taxon>
        <taxon>Pseudomonadati</taxon>
        <taxon>Pseudomonadota</taxon>
        <taxon>Alphaproteobacteria</taxon>
        <taxon>Rhodobacterales</taxon>
        <taxon>Roseobacteraceae</taxon>
        <taxon>Marivita</taxon>
    </lineage>
</organism>
<gene>
    <name evidence="3" type="ORF">GCM10011363_07560</name>
</gene>
<evidence type="ECO:0000313" key="3">
    <source>
        <dbReference type="EMBL" id="GGB93423.1"/>
    </source>
</evidence>
<feature type="chain" id="PRO_5047051447" evidence="2">
    <location>
        <begin position="23"/>
        <end position="167"/>
    </location>
</feature>
<keyword evidence="3" id="KW-0966">Cell projection</keyword>
<dbReference type="EMBL" id="BMFC01000001">
    <property type="protein sequence ID" value="GGB93423.1"/>
    <property type="molecule type" value="Genomic_DNA"/>
</dbReference>
<accession>A0ABQ1KC53</accession>
<keyword evidence="4" id="KW-1185">Reference proteome</keyword>
<keyword evidence="3" id="KW-0282">Flagellum</keyword>
<comment type="caution">
    <text evidence="3">The sequence shown here is derived from an EMBL/GenBank/DDBJ whole genome shotgun (WGS) entry which is preliminary data.</text>
</comment>
<reference evidence="4" key="1">
    <citation type="journal article" date="2019" name="Int. J. Syst. Evol. Microbiol.">
        <title>The Global Catalogue of Microorganisms (GCM) 10K type strain sequencing project: providing services to taxonomists for standard genome sequencing and annotation.</title>
        <authorList>
            <consortium name="The Broad Institute Genomics Platform"/>
            <consortium name="The Broad Institute Genome Sequencing Center for Infectious Disease"/>
            <person name="Wu L."/>
            <person name="Ma J."/>
        </authorList>
    </citation>
    <scope>NUCLEOTIDE SEQUENCE [LARGE SCALE GENOMIC DNA]</scope>
    <source>
        <strain evidence="4">CGMCC 1.12478</strain>
    </source>
</reference>
<keyword evidence="3" id="KW-0969">Cilium</keyword>
<keyword evidence="2" id="KW-0732">Signal</keyword>
<evidence type="ECO:0000256" key="2">
    <source>
        <dbReference type="SAM" id="SignalP"/>
    </source>
</evidence>
<protein>
    <submittedName>
        <fullName evidence="3">Flagellar basal body-associated protein FliL</fullName>
    </submittedName>
</protein>
<feature type="signal peptide" evidence="2">
    <location>
        <begin position="1"/>
        <end position="22"/>
    </location>
</feature>
<evidence type="ECO:0000313" key="4">
    <source>
        <dbReference type="Proteomes" id="UP000645462"/>
    </source>
</evidence>
<feature type="region of interest" description="Disordered" evidence="1">
    <location>
        <begin position="27"/>
        <end position="54"/>
    </location>
</feature>